<sequence>MILSALVGTNPHHHQAHYKEIFALPHNQFNNGMECNVIIDWFVISSEKRNLLSVESWFWKLPRARF</sequence>
<protein>
    <submittedName>
        <fullName evidence="1">Uncharacterized protein</fullName>
    </submittedName>
</protein>
<evidence type="ECO:0000313" key="2">
    <source>
        <dbReference type="Proteomes" id="UP001229421"/>
    </source>
</evidence>
<dbReference type="AlphaFoldDB" id="A0AAD8NRF8"/>
<organism evidence="1 2">
    <name type="scientific">Tagetes erecta</name>
    <name type="common">African marigold</name>
    <dbReference type="NCBI Taxonomy" id="13708"/>
    <lineage>
        <taxon>Eukaryota</taxon>
        <taxon>Viridiplantae</taxon>
        <taxon>Streptophyta</taxon>
        <taxon>Embryophyta</taxon>
        <taxon>Tracheophyta</taxon>
        <taxon>Spermatophyta</taxon>
        <taxon>Magnoliopsida</taxon>
        <taxon>eudicotyledons</taxon>
        <taxon>Gunneridae</taxon>
        <taxon>Pentapetalae</taxon>
        <taxon>asterids</taxon>
        <taxon>campanulids</taxon>
        <taxon>Asterales</taxon>
        <taxon>Asteraceae</taxon>
        <taxon>Asteroideae</taxon>
        <taxon>Heliantheae alliance</taxon>
        <taxon>Tageteae</taxon>
        <taxon>Tagetes</taxon>
    </lineage>
</organism>
<accession>A0AAD8NRF8</accession>
<comment type="caution">
    <text evidence="1">The sequence shown here is derived from an EMBL/GenBank/DDBJ whole genome shotgun (WGS) entry which is preliminary data.</text>
</comment>
<proteinExistence type="predicted"/>
<dbReference type="Proteomes" id="UP001229421">
    <property type="component" value="Unassembled WGS sequence"/>
</dbReference>
<dbReference type="EMBL" id="JAUHHV010000007">
    <property type="protein sequence ID" value="KAK1418083.1"/>
    <property type="molecule type" value="Genomic_DNA"/>
</dbReference>
<evidence type="ECO:0000313" key="1">
    <source>
        <dbReference type="EMBL" id="KAK1418083.1"/>
    </source>
</evidence>
<gene>
    <name evidence="1" type="ORF">QVD17_27222</name>
</gene>
<reference evidence="1" key="1">
    <citation type="journal article" date="2023" name="bioRxiv">
        <title>Improved chromosome-level genome assembly for marigold (Tagetes erecta).</title>
        <authorList>
            <person name="Jiang F."/>
            <person name="Yuan L."/>
            <person name="Wang S."/>
            <person name="Wang H."/>
            <person name="Xu D."/>
            <person name="Wang A."/>
            <person name="Fan W."/>
        </authorList>
    </citation>
    <scope>NUCLEOTIDE SEQUENCE</scope>
    <source>
        <strain evidence="1">WSJ</strain>
        <tissue evidence="1">Leaf</tissue>
    </source>
</reference>
<name>A0AAD8NRF8_TARER</name>
<keyword evidence="2" id="KW-1185">Reference proteome</keyword>